<dbReference type="Pfam" id="PF10373">
    <property type="entry name" value="EST1_DNA_bind"/>
    <property type="match status" value="1"/>
</dbReference>
<dbReference type="InterPro" id="IPR018834">
    <property type="entry name" value="DNA/RNA-bd_Est1-type"/>
</dbReference>
<dbReference type="SUPFAM" id="SSF48452">
    <property type="entry name" value="TPR-like"/>
    <property type="match status" value="1"/>
</dbReference>
<dbReference type="InterPro" id="IPR011990">
    <property type="entry name" value="TPR-like_helical_dom_sf"/>
</dbReference>
<evidence type="ECO:0000256" key="1">
    <source>
        <dbReference type="RuleBase" id="RU369098"/>
    </source>
</evidence>
<feature type="compositionally biased region" description="Basic and acidic residues" evidence="2">
    <location>
        <begin position="154"/>
        <end position="173"/>
    </location>
</feature>
<dbReference type="Proteomes" id="UP000664203">
    <property type="component" value="Unassembled WGS sequence"/>
</dbReference>
<dbReference type="OrthoDB" id="2017974at2759"/>
<feature type="compositionally biased region" description="Polar residues" evidence="2">
    <location>
        <begin position="940"/>
        <end position="950"/>
    </location>
</feature>
<comment type="subcellular location">
    <subcellularLocation>
        <location evidence="1">Nucleus</location>
    </subcellularLocation>
</comment>
<dbReference type="InterPro" id="IPR045153">
    <property type="entry name" value="Est1/Ebs1-like"/>
</dbReference>
<keyword evidence="5" id="KW-1185">Reference proteome</keyword>
<protein>
    <recommendedName>
        <fullName evidence="1">Nonsense-mediated mRNA decay factor</fullName>
    </recommendedName>
</protein>
<dbReference type="FunFam" id="1.25.40.10:FF:000202">
    <property type="entry name" value="Unplaced genomic scaffold supercont1.7, whole genome shotgun sequence"/>
    <property type="match status" value="1"/>
</dbReference>
<comment type="caution">
    <text evidence="4">The sequence shown here is derived from an EMBL/GenBank/DDBJ whole genome shotgun (WGS) entry which is preliminary data.</text>
</comment>
<reference evidence="4" key="1">
    <citation type="submission" date="2021-03" db="EMBL/GenBank/DDBJ databases">
        <authorList>
            <person name="Tagirdzhanova G."/>
        </authorList>
    </citation>
    <scope>NUCLEOTIDE SEQUENCE</scope>
</reference>
<feature type="compositionally biased region" description="Low complexity" evidence="2">
    <location>
        <begin position="1015"/>
        <end position="1029"/>
    </location>
</feature>
<gene>
    <name evidence="4" type="ORF">ALECFALPRED_010572</name>
</gene>
<accession>A0A8H3EZ66</accession>
<evidence type="ECO:0000256" key="2">
    <source>
        <dbReference type="SAM" id="MobiDB-lite"/>
    </source>
</evidence>
<feature type="domain" description="DNA/RNA-binding" evidence="3">
    <location>
        <begin position="524"/>
        <end position="613"/>
    </location>
</feature>
<evidence type="ECO:0000259" key="3">
    <source>
        <dbReference type="Pfam" id="PF10373"/>
    </source>
</evidence>
<dbReference type="GO" id="GO:0042162">
    <property type="term" value="F:telomeric DNA binding"/>
    <property type="evidence" value="ECO:0007669"/>
    <property type="project" value="TreeGrafter"/>
</dbReference>
<feature type="region of interest" description="Disordered" evidence="2">
    <location>
        <begin position="46"/>
        <end position="213"/>
    </location>
</feature>
<dbReference type="PANTHER" id="PTHR15696:SF0">
    <property type="entry name" value="TELOMERASE-BINDING PROTEIN EST1A"/>
    <property type="match status" value="1"/>
</dbReference>
<keyword evidence="1" id="KW-0866">Nonsense-mediated mRNA decay</keyword>
<evidence type="ECO:0000313" key="4">
    <source>
        <dbReference type="EMBL" id="CAF9916241.1"/>
    </source>
</evidence>
<feature type="region of interest" description="Disordered" evidence="2">
    <location>
        <begin position="796"/>
        <end position="819"/>
    </location>
</feature>
<feature type="compositionally biased region" description="Acidic residues" evidence="2">
    <location>
        <begin position="328"/>
        <end position="341"/>
    </location>
</feature>
<feature type="region of interest" description="Disordered" evidence="2">
    <location>
        <begin position="231"/>
        <end position="281"/>
    </location>
</feature>
<feature type="compositionally biased region" description="Basic and acidic residues" evidence="2">
    <location>
        <begin position="46"/>
        <end position="55"/>
    </location>
</feature>
<sequence length="1065" mass="118879">MNQERSSDVATKFQDAFRSAARGGAASRYTCPVCNQPSNAGSKLWEHAKQAHPDSQEVTESTEGVDAKELFLGKAQNKASQAPVRRSVSKPSSNRKIVAKKKSTEGLRPISPKRPVSAPSSAQVQGEWIDDTGKLTIDQGGRDQSQPRLQKRPLAADDKRTSPDAPTRKRGAEDETESPDAPLGSPAAHSVATRGHHAKTASGGYSVGKEQEVSDEIYQTSDLEYRRDTHGATTLLWDPNTDLPNTGKVFQRDRHQSFVNNPSRRLNPPKDHGKSRKPGLLQRNRRAQALKTHQEQLMPNEPNFTILEESQKPIKLGTEQPLSGGDTPPEDEPPEGSEAEPEMLLQPDTRPISHEQLVVEVKGIYAGLVMVEAKCIDIDERQSAAAQEKDPSKKIDLKNDQWQSLIALHKQLLHEHHDFFLASQHPSASPALSRLAAKYSMPARMWRHGIHAFLEVLRHRLPQSLEHMLAFIYIAYSMMALLYETVSTFEDTWIECLGDLGRYRMAIEDDEPKDREVWSNVARFWYNKAADKSPNVGRLYHHLAILARPYTLEQLSLYTRSLTCVTPFESAKGSIMTLFNPILNGKESTTRRSSSFETMFIRAHGILFTKGPADHSDRFHQAIMEIEAEDMLDNYITKTAARFKEIGVFAAVTNIAALFEYGIAKHGVPKPILRLAFEAFENANLVKDEAARPGFFKKSDSQSNPQLARFETSDFEAVMSSSSSESSMEVIALAAKIAFGTLRICLRRLEDPNVHPLVHVYLVFLRTLVSVEQAMRCIEAYVPWNEICSFLNSLSTPSRASDPTFRSRDFPEPEEGLGQPLPEDFVMRGQLYSQWILPEAWFTDAMIDDDERSLDLPSMAEPRADRLFWHGHSIASAKKWICFDEGARCFWPTHYASELCGSSTTETLSDQIEINAQTRADFSDEDSAMEDVGTIADTPRTMSFAPSDSQDASEESTRASTPTENRTEDAPAVPDSLKPFEQDDVADDITMKDAGPEKNSPAGAADGFDNTKVLSWPSSTIIDPDSSPWKVGKTKDEPVVYASDPQKFEELLRLNDPDCPDLYKT</sequence>
<dbReference type="GO" id="GO:0070034">
    <property type="term" value="F:telomerase RNA binding"/>
    <property type="evidence" value="ECO:0007669"/>
    <property type="project" value="TreeGrafter"/>
</dbReference>
<feature type="region of interest" description="Disordered" evidence="2">
    <location>
        <begin position="935"/>
        <end position="1030"/>
    </location>
</feature>
<dbReference type="GO" id="GO:0000184">
    <property type="term" value="P:nuclear-transcribed mRNA catabolic process, nonsense-mediated decay"/>
    <property type="evidence" value="ECO:0007669"/>
    <property type="project" value="UniProtKB-KW"/>
</dbReference>
<name>A0A8H3EZ66_9LECA</name>
<evidence type="ECO:0000313" key="5">
    <source>
        <dbReference type="Proteomes" id="UP000664203"/>
    </source>
</evidence>
<proteinExistence type="predicted"/>
<keyword evidence="1" id="KW-0539">Nucleus</keyword>
<dbReference type="GO" id="GO:0005697">
    <property type="term" value="C:telomerase holoenzyme complex"/>
    <property type="evidence" value="ECO:0007669"/>
    <property type="project" value="TreeGrafter"/>
</dbReference>
<dbReference type="AlphaFoldDB" id="A0A8H3EZ66"/>
<comment type="function">
    <text evidence="1">Plays a role in nonsense-mediated mRNA decay.</text>
</comment>
<feature type="region of interest" description="Disordered" evidence="2">
    <location>
        <begin position="316"/>
        <end position="341"/>
    </location>
</feature>
<dbReference type="Gene3D" id="1.25.40.10">
    <property type="entry name" value="Tetratricopeptide repeat domain"/>
    <property type="match status" value="1"/>
</dbReference>
<dbReference type="PANTHER" id="PTHR15696">
    <property type="entry name" value="SMG-7 SUPPRESSOR WITH MORPHOLOGICAL EFFECT ON GENITALIA PROTEIN 7"/>
    <property type="match status" value="1"/>
</dbReference>
<organism evidence="4 5">
    <name type="scientific">Alectoria fallacina</name>
    <dbReference type="NCBI Taxonomy" id="1903189"/>
    <lineage>
        <taxon>Eukaryota</taxon>
        <taxon>Fungi</taxon>
        <taxon>Dikarya</taxon>
        <taxon>Ascomycota</taxon>
        <taxon>Pezizomycotina</taxon>
        <taxon>Lecanoromycetes</taxon>
        <taxon>OSLEUM clade</taxon>
        <taxon>Lecanoromycetidae</taxon>
        <taxon>Lecanorales</taxon>
        <taxon>Lecanorineae</taxon>
        <taxon>Parmeliaceae</taxon>
        <taxon>Alectoria</taxon>
    </lineage>
</organism>
<dbReference type="EMBL" id="CAJPDR010000089">
    <property type="protein sequence ID" value="CAF9916241.1"/>
    <property type="molecule type" value="Genomic_DNA"/>
</dbReference>